<proteinExistence type="predicted"/>
<keyword evidence="2" id="KW-1185">Reference proteome</keyword>
<name>A0ACA9LVM9_9GLOM</name>
<organism evidence="1 2">
    <name type="scientific">Acaulospora colombiana</name>
    <dbReference type="NCBI Taxonomy" id="27376"/>
    <lineage>
        <taxon>Eukaryota</taxon>
        <taxon>Fungi</taxon>
        <taxon>Fungi incertae sedis</taxon>
        <taxon>Mucoromycota</taxon>
        <taxon>Glomeromycotina</taxon>
        <taxon>Glomeromycetes</taxon>
        <taxon>Diversisporales</taxon>
        <taxon>Acaulosporaceae</taxon>
        <taxon>Acaulospora</taxon>
    </lineage>
</organism>
<gene>
    <name evidence="1" type="ORF">ACOLOM_LOCUS4798</name>
</gene>
<dbReference type="EMBL" id="CAJVPT010008196">
    <property type="protein sequence ID" value="CAG8549508.1"/>
    <property type="molecule type" value="Genomic_DNA"/>
</dbReference>
<accession>A0ACA9LVM9</accession>
<evidence type="ECO:0000313" key="1">
    <source>
        <dbReference type="EMBL" id="CAG8549508.1"/>
    </source>
</evidence>
<reference evidence="1" key="1">
    <citation type="submission" date="2021-06" db="EMBL/GenBank/DDBJ databases">
        <authorList>
            <person name="Kallberg Y."/>
            <person name="Tangrot J."/>
            <person name="Rosling A."/>
        </authorList>
    </citation>
    <scope>NUCLEOTIDE SEQUENCE</scope>
    <source>
        <strain evidence="1">CL356</strain>
    </source>
</reference>
<comment type="caution">
    <text evidence="1">The sequence shown here is derived from an EMBL/GenBank/DDBJ whole genome shotgun (WGS) entry which is preliminary data.</text>
</comment>
<dbReference type="Proteomes" id="UP000789525">
    <property type="component" value="Unassembled WGS sequence"/>
</dbReference>
<protein>
    <submittedName>
        <fullName evidence="1">11860_t:CDS:1</fullName>
    </submittedName>
</protein>
<sequence>MVAFSKPVAELPTAIKAVLEPVVNNASTRQPFSRANAVTSFAVISLAIYTTNYVYKKRAERTGSSFNNGANVYEGPVPGSSKYYLKVPYKNRTSTVTIRPTTAEAFKRNKKSFPVLVGPQKVGVNRAFFKQLVAILQIILPRVRSKEVFLLILHSVFLLLRTWLSIVVAKLDGRIVRDLVSANGKEFLKGIVYWFVIAIPAAYTNSMIRFLQSKLSIGFRTRLTRYVHDLYLNKQDAYYKAINLDNRIGSTDQLSSSPPT</sequence>
<evidence type="ECO:0000313" key="2">
    <source>
        <dbReference type="Proteomes" id="UP000789525"/>
    </source>
</evidence>